<evidence type="ECO:0000256" key="1">
    <source>
        <dbReference type="SAM" id="MobiDB-lite"/>
    </source>
</evidence>
<evidence type="ECO:0000313" key="2">
    <source>
        <dbReference type="EMBL" id="GAP38647.1"/>
    </source>
</evidence>
<gene>
    <name evidence="2" type="ORF">ISF6_5200</name>
</gene>
<accession>A0A0K8P7N5</accession>
<sequence>MSTERDGELIESTRIVSRPGAVLVVHELNLTPRGRDMLRVDTTVITHDPPSHRAARPVAREADRRSDPAGDAPTA</sequence>
<dbReference type="AlphaFoldDB" id="A0A0K8P7N5"/>
<dbReference type="RefSeq" id="WP_054022508.1">
    <property type="nucleotide sequence ID" value="NZ_BBYR01000083.1"/>
</dbReference>
<proteinExistence type="predicted"/>
<reference evidence="2 3" key="2">
    <citation type="journal article" date="2016" name="Science">
        <title>A bacterium that degrades and assimilates poly(ethylene terephthalate).</title>
        <authorList>
            <person name="Yoshida S."/>
            <person name="Hiraga K."/>
            <person name="Takehana T."/>
            <person name="Taniguchi I."/>
            <person name="Yamaji H."/>
            <person name="Maeda Y."/>
            <person name="Toyohara K."/>
            <person name="Miyamoto K."/>
            <person name="Kimura Y."/>
            <person name="Oda K."/>
        </authorList>
    </citation>
    <scope>NUCLEOTIDE SEQUENCE [LARGE SCALE GENOMIC DNA]</scope>
    <source>
        <strain evidence="3">NBRC 110686 / TISTR 2288 / 201-F6</strain>
    </source>
</reference>
<protein>
    <submittedName>
        <fullName evidence="2">Uncharacterized protein</fullName>
    </submittedName>
</protein>
<comment type="caution">
    <text evidence="2">The sequence shown here is derived from an EMBL/GenBank/DDBJ whole genome shotgun (WGS) entry which is preliminary data.</text>
</comment>
<keyword evidence="3" id="KW-1185">Reference proteome</keyword>
<reference evidence="3" key="1">
    <citation type="submission" date="2015-07" db="EMBL/GenBank/DDBJ databases">
        <title>Discovery of a poly(ethylene terephthalate assimilation.</title>
        <authorList>
            <person name="Yoshida S."/>
            <person name="Hiraga K."/>
            <person name="Takehana T."/>
            <person name="Taniguchi I."/>
            <person name="Yamaji H."/>
            <person name="Maeda Y."/>
            <person name="Toyohara K."/>
            <person name="Miyamoto K."/>
            <person name="Kimura Y."/>
            <person name="Oda K."/>
        </authorList>
    </citation>
    <scope>NUCLEOTIDE SEQUENCE [LARGE SCALE GENOMIC DNA]</scope>
    <source>
        <strain evidence="3">NBRC 110686 / TISTR 2288 / 201-F6</strain>
    </source>
</reference>
<feature type="region of interest" description="Disordered" evidence="1">
    <location>
        <begin position="43"/>
        <end position="75"/>
    </location>
</feature>
<feature type="compositionally biased region" description="Basic and acidic residues" evidence="1">
    <location>
        <begin position="58"/>
        <end position="68"/>
    </location>
</feature>
<name>A0A0K8P7N5_PISS1</name>
<dbReference type="OrthoDB" id="8657700at2"/>
<evidence type="ECO:0000313" key="3">
    <source>
        <dbReference type="Proteomes" id="UP000037660"/>
    </source>
</evidence>
<dbReference type="Proteomes" id="UP000037660">
    <property type="component" value="Unassembled WGS sequence"/>
</dbReference>
<organism evidence="2 3">
    <name type="scientific">Piscinibacter sakaiensis</name>
    <name type="common">Ideonella sakaiensis</name>
    <dbReference type="NCBI Taxonomy" id="1547922"/>
    <lineage>
        <taxon>Bacteria</taxon>
        <taxon>Pseudomonadati</taxon>
        <taxon>Pseudomonadota</taxon>
        <taxon>Betaproteobacteria</taxon>
        <taxon>Burkholderiales</taxon>
        <taxon>Sphaerotilaceae</taxon>
        <taxon>Piscinibacter</taxon>
    </lineage>
</organism>
<dbReference type="EMBL" id="BBYR01000083">
    <property type="protein sequence ID" value="GAP38647.1"/>
    <property type="molecule type" value="Genomic_DNA"/>
</dbReference>